<gene>
    <name evidence="4 6" type="primary">nagB</name>
    <name evidence="6" type="ORF">CQU01_01630</name>
</gene>
<evidence type="ECO:0000313" key="7">
    <source>
        <dbReference type="Proteomes" id="UP000321491"/>
    </source>
</evidence>
<dbReference type="InterPro" id="IPR037171">
    <property type="entry name" value="NagB/RpiA_transferase-like"/>
</dbReference>
<dbReference type="CDD" id="cd01399">
    <property type="entry name" value="GlcN6P_deaminase"/>
    <property type="match status" value="1"/>
</dbReference>
<dbReference type="Pfam" id="PF01182">
    <property type="entry name" value="Glucosamine_iso"/>
    <property type="match status" value="1"/>
</dbReference>
<dbReference type="SUPFAM" id="SSF100950">
    <property type="entry name" value="NagB/RpiA/CoA transferase-like"/>
    <property type="match status" value="1"/>
</dbReference>
<dbReference type="InterPro" id="IPR006148">
    <property type="entry name" value="Glc/Gal-6P_isomerase"/>
</dbReference>
<comment type="catalytic activity">
    <reaction evidence="1 4">
        <text>alpha-D-glucosamine 6-phosphate + H2O = beta-D-fructose 6-phosphate + NH4(+)</text>
        <dbReference type="Rhea" id="RHEA:12172"/>
        <dbReference type="ChEBI" id="CHEBI:15377"/>
        <dbReference type="ChEBI" id="CHEBI:28938"/>
        <dbReference type="ChEBI" id="CHEBI:57634"/>
        <dbReference type="ChEBI" id="CHEBI:75989"/>
        <dbReference type="EC" id="3.5.99.6"/>
    </reaction>
</comment>
<dbReference type="NCBIfam" id="TIGR00502">
    <property type="entry name" value="nagB"/>
    <property type="match status" value="1"/>
</dbReference>
<dbReference type="PANTHER" id="PTHR11280">
    <property type="entry name" value="GLUCOSAMINE-6-PHOSPHATE ISOMERASE"/>
    <property type="match status" value="1"/>
</dbReference>
<dbReference type="Gene3D" id="3.40.50.1360">
    <property type="match status" value="1"/>
</dbReference>
<feature type="active site" description="Proton acceptor; for enolization step" evidence="4">
    <location>
        <position position="67"/>
    </location>
</feature>
<keyword evidence="7" id="KW-1185">Reference proteome</keyword>
<feature type="active site" description="For ring-opening step" evidence="4">
    <location>
        <position position="136"/>
    </location>
</feature>
<dbReference type="GO" id="GO:0019262">
    <property type="term" value="P:N-acetylneuraminate catabolic process"/>
    <property type="evidence" value="ECO:0007669"/>
    <property type="project" value="UniProtKB-UniRule"/>
</dbReference>
<feature type="active site" description="For ring-opening step" evidence="4">
    <location>
        <position position="143"/>
    </location>
</feature>
<organism evidence="6 7">
    <name type="scientific">Cerasibacillus quisquiliarum</name>
    <dbReference type="NCBI Taxonomy" id="227865"/>
    <lineage>
        <taxon>Bacteria</taxon>
        <taxon>Bacillati</taxon>
        <taxon>Bacillota</taxon>
        <taxon>Bacilli</taxon>
        <taxon>Bacillales</taxon>
        <taxon>Bacillaceae</taxon>
        <taxon>Cerasibacillus</taxon>
    </lineage>
</organism>
<dbReference type="AlphaFoldDB" id="A0A511UTK4"/>
<feature type="domain" description="Glucosamine/galactosamine-6-phosphate isomerase" evidence="5">
    <location>
        <begin position="11"/>
        <end position="226"/>
    </location>
</feature>
<evidence type="ECO:0000313" key="6">
    <source>
        <dbReference type="EMBL" id="GEN29925.1"/>
    </source>
</evidence>
<accession>A0A511UTK4</accession>
<dbReference type="EMBL" id="BJXW01000003">
    <property type="protein sequence ID" value="GEN29925.1"/>
    <property type="molecule type" value="Genomic_DNA"/>
</dbReference>
<evidence type="ECO:0000256" key="4">
    <source>
        <dbReference type="HAMAP-Rule" id="MF_01241"/>
    </source>
</evidence>
<proteinExistence type="inferred from homology"/>
<dbReference type="GO" id="GO:0006043">
    <property type="term" value="P:glucosamine catabolic process"/>
    <property type="evidence" value="ECO:0007669"/>
    <property type="project" value="TreeGrafter"/>
</dbReference>
<dbReference type="RefSeq" id="WP_146934506.1">
    <property type="nucleotide sequence ID" value="NZ_BJXW01000003.1"/>
</dbReference>
<feature type="active site" description="Proton acceptor; for ring-opening step" evidence="4">
    <location>
        <position position="138"/>
    </location>
</feature>
<dbReference type="InterPro" id="IPR018321">
    <property type="entry name" value="Glucosamine6P_isomerase_CS"/>
</dbReference>
<keyword evidence="2 4" id="KW-0378">Hydrolase</keyword>
<dbReference type="Proteomes" id="UP000321491">
    <property type="component" value="Unassembled WGS sequence"/>
</dbReference>
<dbReference type="PROSITE" id="PS01161">
    <property type="entry name" value="GLC_GALNAC_ISOMERASE"/>
    <property type="match status" value="1"/>
</dbReference>
<evidence type="ECO:0000256" key="3">
    <source>
        <dbReference type="ARBA" id="ARBA00023277"/>
    </source>
</evidence>
<protein>
    <recommendedName>
        <fullName evidence="4">Glucosamine-6-phosphate deaminase</fullName>
        <ecNumber evidence="4">3.5.99.6</ecNumber>
    </recommendedName>
    <alternativeName>
        <fullName evidence="4">GlcN6P deaminase</fullName>
        <shortName evidence="4">GNPDA</shortName>
    </alternativeName>
    <alternativeName>
        <fullName evidence="4">Glucosamine-6-phosphate isomerase</fullName>
    </alternativeName>
</protein>
<evidence type="ECO:0000256" key="2">
    <source>
        <dbReference type="ARBA" id="ARBA00022801"/>
    </source>
</evidence>
<comment type="caution">
    <text evidence="6">The sequence shown here is derived from an EMBL/GenBank/DDBJ whole genome shotgun (WGS) entry which is preliminary data.</text>
</comment>
<dbReference type="HAMAP" id="MF_01241">
    <property type="entry name" value="GlcN6P_deamin"/>
    <property type="match status" value="1"/>
</dbReference>
<dbReference type="EC" id="3.5.99.6" evidence="4"/>
<reference evidence="6 7" key="1">
    <citation type="submission" date="2019-07" db="EMBL/GenBank/DDBJ databases">
        <title>Whole genome shotgun sequence of Cerasibacillus quisquiliarum NBRC 102429.</title>
        <authorList>
            <person name="Hosoyama A."/>
            <person name="Uohara A."/>
            <person name="Ohji S."/>
            <person name="Ichikawa N."/>
        </authorList>
    </citation>
    <scope>NUCLEOTIDE SEQUENCE [LARGE SCALE GENOMIC DNA]</scope>
    <source>
        <strain evidence="6 7">NBRC 102429</strain>
    </source>
</reference>
<dbReference type="UniPathway" id="UPA00629">
    <property type="reaction ID" value="UER00684"/>
</dbReference>
<name>A0A511UTK4_9BACI</name>
<sequence length="243" mass="27154">MHVIKVKDYEAMSEKACDILVKEMKSNERAVLGLATGSTPEGLYKRLIEKYKNHEVSFKQIKTFNLDEYVGLDKSDKNSYYYYMNDKLFKHIDIPPTHAALPNGKAENIAAECERYEKKIKNAGQIDIQVLGIGLNGHIGFNEPNTPFTSRTHVVKLDESTRQANARFFHSIDDVPTEAITMGIATIMDSKKILLLASGEKKAEILAQVIHGEITEKVPASVLQKHPNVTIIADEAALSKVKI</sequence>
<dbReference type="GO" id="GO:0006046">
    <property type="term" value="P:N-acetylglucosamine catabolic process"/>
    <property type="evidence" value="ECO:0007669"/>
    <property type="project" value="UniProtKB-UniRule"/>
</dbReference>
<keyword evidence="3 4" id="KW-0119">Carbohydrate metabolism</keyword>
<comment type="caution">
    <text evidence="4">Lacks conserved residue(s) required for the propagation of feature annotation.</text>
</comment>
<dbReference type="GO" id="GO:0005737">
    <property type="term" value="C:cytoplasm"/>
    <property type="evidence" value="ECO:0007669"/>
    <property type="project" value="TreeGrafter"/>
</dbReference>
<dbReference type="GO" id="GO:0004342">
    <property type="term" value="F:glucosamine-6-phosphate deaminase activity"/>
    <property type="evidence" value="ECO:0007669"/>
    <property type="project" value="UniProtKB-UniRule"/>
</dbReference>
<comment type="similarity">
    <text evidence="4">Belongs to the glucosamine/galactosamine-6-phosphate isomerase family. NagB subfamily.</text>
</comment>
<dbReference type="GO" id="GO:0042802">
    <property type="term" value="F:identical protein binding"/>
    <property type="evidence" value="ECO:0007669"/>
    <property type="project" value="TreeGrafter"/>
</dbReference>
<comment type="function">
    <text evidence="4">Catalyzes the reversible isomerization-deamination of glucosamine 6-phosphate (GlcN6P) to form fructose 6-phosphate (Fru6P) and ammonium ion.</text>
</comment>
<dbReference type="GO" id="GO:0005975">
    <property type="term" value="P:carbohydrate metabolic process"/>
    <property type="evidence" value="ECO:0007669"/>
    <property type="project" value="InterPro"/>
</dbReference>
<dbReference type="InterPro" id="IPR004547">
    <property type="entry name" value="Glucosamine6P_isomerase"/>
</dbReference>
<comment type="pathway">
    <text evidence="4">Amino-sugar metabolism; N-acetylneuraminate degradation; D-fructose 6-phosphate from N-acetylneuraminate: step 5/5.</text>
</comment>
<evidence type="ECO:0000256" key="1">
    <source>
        <dbReference type="ARBA" id="ARBA00000644"/>
    </source>
</evidence>
<evidence type="ECO:0000259" key="5">
    <source>
        <dbReference type="Pfam" id="PF01182"/>
    </source>
</evidence>
<dbReference type="OrthoDB" id="9791139at2"/>
<dbReference type="FunFam" id="3.40.50.1360:FF:000003">
    <property type="entry name" value="Glucosamine-6-phosphate deaminase"/>
    <property type="match status" value="1"/>
</dbReference>
<dbReference type="PANTHER" id="PTHR11280:SF5">
    <property type="entry name" value="GLUCOSAMINE-6-PHOSPHATE ISOMERASE"/>
    <property type="match status" value="1"/>
</dbReference>